<feature type="binding site" evidence="7">
    <location>
        <position position="81"/>
    </location>
    <ligand>
        <name>Zn(2+)</name>
        <dbReference type="ChEBI" id="CHEBI:29105"/>
        <label>1</label>
    </ligand>
</feature>
<dbReference type="EC" id="2.7.7.6" evidence="7"/>
<dbReference type="GO" id="GO:0000287">
    <property type="term" value="F:magnesium ion binding"/>
    <property type="evidence" value="ECO:0007669"/>
    <property type="project" value="UniProtKB-UniRule"/>
</dbReference>
<feature type="binding site" evidence="7">
    <location>
        <position position="84"/>
    </location>
    <ligand>
        <name>Zn(2+)</name>
        <dbReference type="ChEBI" id="CHEBI:29105"/>
        <label>1</label>
    </ligand>
</feature>
<evidence type="ECO:0000256" key="3">
    <source>
        <dbReference type="ARBA" id="ARBA00022695"/>
    </source>
</evidence>
<keyword evidence="2 7" id="KW-0808">Transferase</keyword>
<keyword evidence="3 7" id="KW-0548">Nucleotidyltransferase</keyword>
<dbReference type="GO" id="GO:0008270">
    <property type="term" value="F:zinc ion binding"/>
    <property type="evidence" value="ECO:0007669"/>
    <property type="project" value="UniProtKB-UniRule"/>
</dbReference>
<dbReference type="GO" id="GO:0000428">
    <property type="term" value="C:DNA-directed RNA polymerase complex"/>
    <property type="evidence" value="ECO:0007669"/>
    <property type="project" value="UniProtKB-KW"/>
</dbReference>
<dbReference type="SUPFAM" id="SSF64484">
    <property type="entry name" value="beta and beta-prime subunits of DNA dependent RNA-polymerase"/>
    <property type="match status" value="1"/>
</dbReference>
<feature type="binding site" evidence="7">
    <location>
        <position position="66"/>
    </location>
    <ligand>
        <name>Zn(2+)</name>
        <dbReference type="ChEBI" id="CHEBI:29105"/>
        <label>1</label>
    </ligand>
</feature>
<feature type="binding site" evidence="7">
    <location>
        <position position="68"/>
    </location>
    <ligand>
        <name>Zn(2+)</name>
        <dbReference type="ChEBI" id="CHEBI:29105"/>
        <label>1</label>
    </ligand>
</feature>
<dbReference type="PANTHER" id="PTHR19376">
    <property type="entry name" value="DNA-DIRECTED RNA POLYMERASE"/>
    <property type="match status" value="1"/>
</dbReference>
<dbReference type="GO" id="GO:0003677">
    <property type="term" value="F:DNA binding"/>
    <property type="evidence" value="ECO:0007669"/>
    <property type="project" value="UniProtKB-UniRule"/>
</dbReference>
<dbReference type="GO" id="GO:0003899">
    <property type="term" value="F:DNA-directed RNA polymerase activity"/>
    <property type="evidence" value="ECO:0007669"/>
    <property type="project" value="UniProtKB-UniRule"/>
</dbReference>
<proteinExistence type="inferred from homology"/>
<dbReference type="Gene3D" id="4.10.860.120">
    <property type="entry name" value="RNA polymerase II, clamp domain"/>
    <property type="match status" value="1"/>
</dbReference>
<comment type="cofactor">
    <cofactor evidence="7">
        <name>Zn(2+)</name>
        <dbReference type="ChEBI" id="CHEBI:29105"/>
    </cofactor>
    <text evidence="7">Binds 2 Zn(2+) ions per subunit.</text>
</comment>
<dbReference type="GO" id="GO:0006351">
    <property type="term" value="P:DNA-templated transcription"/>
    <property type="evidence" value="ECO:0007669"/>
    <property type="project" value="UniProtKB-UniRule"/>
</dbReference>
<dbReference type="Pfam" id="PF04983">
    <property type="entry name" value="RNA_pol_Rpb1_3"/>
    <property type="match status" value="1"/>
</dbReference>
<feature type="binding site" evidence="7">
    <location>
        <position position="485"/>
    </location>
    <ligand>
        <name>Mg(2+)</name>
        <dbReference type="ChEBI" id="CHEBI:18420"/>
    </ligand>
</feature>
<feature type="binding site" evidence="7">
    <location>
        <position position="909"/>
    </location>
    <ligand>
        <name>Zn(2+)</name>
        <dbReference type="ChEBI" id="CHEBI:29105"/>
        <label>2</label>
    </ligand>
</feature>
<dbReference type="HAMAP" id="MF_01322">
    <property type="entry name" value="RNApol_bact_RpoC"/>
    <property type="match status" value="1"/>
</dbReference>
<dbReference type="Gene3D" id="1.10.274.100">
    <property type="entry name" value="RNA polymerase Rpb1, domain 3"/>
    <property type="match status" value="1"/>
</dbReference>
<dbReference type="OrthoDB" id="9815296at2"/>
<sequence>MAFKKDNKVKSNFNKITIGLASPEEILENSYGEVTKPETINYRTYKPERDGLFCERIFGPTKDYECTCGKYKRIRYKGIVCDRCGVEVTEKKVRRERAGHIELVVPVAHIWYFRSLPNKIGYLLGLPTKKLDSIIYYERYVVIQPGVVEGMKAGDTDEDLNGSHKLDLLSEEEYLNILDNKLPQGNEYLDDSDPKKFIAKMGAEAVYDLLKNIDLDHLAGELRDRATTDTSQQRKTEALKRLQVVEGFRQSVGINQPEWMIMKIIPVTPPELRPLVPLDGGRFATSDLNDLYRRVIIRNNRLKRLMEIHAPEVILRNEKRMLQEAVDSLFDNSRKSSAVKSESNRPLKSLSDSLKGKQGRFRQNLLGKRVDYSARSVIVVGPELQMGECGLPKLMAAELYKPFIIRKLIERGIVKTVKSAKKIVDRREPVIWDILENVMKGHPVMLNRAPTLHRLGIQAFQPKLIEGKAIQLHPLACTAFNADFDGDQMAVHLPLSNEAILETQILMLQSHNILNPANGAPITVPSQDMVLGLYYITKLRAGVMGEGLTFYGPEEAVIAYNEKRCELHAKVNVIVEDLVDGKIQKHMVETSVGRVIVNELVPTEIGFFNGIISKKSLRGLIADVIKSVGMARACEFLDGIKNLGYRMAYVAGLSFNLDDIIVPEEKVNIVGKGQEEVDQVKANYEMGFITDKERYNQVIDAWTHVNNNLKASVMKHMTEADQGFNAVYMMLDSGARGSADQIAQLAGMRGLMAKPQKAGAEGAQIIENPILSNFKEGMSVLEYFISSHGARKGLADTAMKTADAGYLTRRLVDVSHDVIITEDDCGSLRGLECRALKSGDEVIASLGERILGRVSVHDVLNPTTGEVIVAAGEEITEAKVKLIEASPIEMVEIRSVLTCESKKGVCKKCYGRNLASARMVQLGEAVGVIAAQAIGEPGTQLTLRTFHAGGIASNAAANATITAKNDSKIEFDEIRTVPFLDEDGKECEMVVSRLAEIRFIDPNTGIILLNDNIPYGSSLYFKSGDKVKKGDVICKWDPFNAVIVSEYAGKLHLHDVIEGVTYKAETDDATGLTERIITDSRDKARVPTVDIVKKGAKKEADGNYAAADILGTYNLPVGGHLEQVLKEGQEIKTGVTLVKIPRSVGGAGDITGGLPRVTELFEARNPSNPAVVSEIDGEVTMGKVKRGNREIIVTSKTGEQRKYLVSLSKQILVQEHDAVRAGTPLSDGIITPADILSIMGPTAVQEYIVNEVQDVYRLQGVKINDKHFEIIVRQMMRKVRIDDPGDTTFLEQDLVDKLDFAEENDRIWGKKVVTDPGDSENCYKGQILSARKLRDENSALKRRDMKPVQVRDAVQATATQILQGITRASLGTKSFMSAASFQETTKVLNEAAIRGKSDQLLGMKENVICGHLIPAGTGLRQWQKLIVGSKEEHDRMEANKKNVLDFAEEEAENVSVD</sequence>
<feature type="binding site" evidence="7">
    <location>
        <position position="899"/>
    </location>
    <ligand>
        <name>Zn(2+)</name>
        <dbReference type="ChEBI" id="CHEBI:29105"/>
        <label>2</label>
    </ligand>
</feature>
<dbReference type="Gene3D" id="2.40.50.100">
    <property type="match status" value="3"/>
</dbReference>
<dbReference type="Pfam" id="PF05000">
    <property type="entry name" value="RNA_pol_Rpb1_4"/>
    <property type="match status" value="1"/>
</dbReference>
<keyword evidence="11" id="KW-1185">Reference proteome</keyword>
<reference evidence="10 11" key="1">
    <citation type="submission" date="2014-07" db="EMBL/GenBank/DDBJ databases">
        <authorList>
            <person name="McCorrison J."/>
            <person name="Sanka R."/>
            <person name="Torralba M."/>
            <person name="Gillis M."/>
            <person name="Haft D.H."/>
            <person name="Methe B."/>
            <person name="Sutton G."/>
            <person name="Nelson K.E."/>
        </authorList>
    </citation>
    <scope>NUCLEOTIDE SEQUENCE [LARGE SCALE GENOMIC DNA]</scope>
    <source>
        <strain evidence="10 11">DNF00058</strain>
    </source>
</reference>
<evidence type="ECO:0000256" key="4">
    <source>
        <dbReference type="ARBA" id="ARBA00022723"/>
    </source>
</evidence>
<feature type="binding site" evidence="7">
    <location>
        <position position="487"/>
    </location>
    <ligand>
        <name>Mg(2+)</name>
        <dbReference type="ChEBI" id="CHEBI:18420"/>
    </ligand>
</feature>
<dbReference type="Gene3D" id="1.10.1790.20">
    <property type="match status" value="1"/>
</dbReference>
<dbReference type="InterPro" id="IPR006592">
    <property type="entry name" value="RNA_pol_N"/>
</dbReference>
<dbReference type="CDD" id="cd02655">
    <property type="entry name" value="RNAP_beta'_C"/>
    <property type="match status" value="1"/>
</dbReference>
<dbReference type="Gene3D" id="1.10.150.390">
    <property type="match status" value="1"/>
</dbReference>
<dbReference type="Pfam" id="PF04998">
    <property type="entry name" value="RNA_pol_Rpb1_5"/>
    <property type="match status" value="1"/>
</dbReference>
<dbReference type="InterPro" id="IPR007083">
    <property type="entry name" value="RNA_pol_Rpb1_4"/>
</dbReference>
<comment type="caution">
    <text evidence="10">The sequence shown here is derived from an EMBL/GenBank/DDBJ whole genome shotgun (WGS) entry which is preliminary data.</text>
</comment>
<organism evidence="10 11">
    <name type="scientific">Prevotella amnii DNF00058</name>
    <dbReference type="NCBI Taxonomy" id="1401066"/>
    <lineage>
        <taxon>Bacteria</taxon>
        <taxon>Pseudomonadati</taxon>
        <taxon>Bacteroidota</taxon>
        <taxon>Bacteroidia</taxon>
        <taxon>Bacteroidales</taxon>
        <taxon>Prevotellaceae</taxon>
        <taxon>Prevotella</taxon>
    </lineage>
</organism>
<dbReference type="Pfam" id="PF04997">
    <property type="entry name" value="RNA_pol_Rpb1_1"/>
    <property type="match status" value="1"/>
</dbReference>
<dbReference type="InterPro" id="IPR007066">
    <property type="entry name" value="RNA_pol_Rpb1_3"/>
</dbReference>
<dbReference type="NCBIfam" id="TIGR02386">
    <property type="entry name" value="rpoC_TIGR"/>
    <property type="match status" value="1"/>
</dbReference>
<evidence type="ECO:0000313" key="11">
    <source>
        <dbReference type="Proteomes" id="UP000029614"/>
    </source>
</evidence>
<dbReference type="Pfam" id="PF00623">
    <property type="entry name" value="RNA_pol_Rpb1_2"/>
    <property type="match status" value="2"/>
</dbReference>
<comment type="cofactor">
    <cofactor evidence="7">
        <name>Mg(2+)</name>
        <dbReference type="ChEBI" id="CHEBI:18420"/>
    </cofactor>
    <text evidence="7">Binds 1 Mg(2+) ion per subunit.</text>
</comment>
<name>A0A096AZQ9_9BACT</name>
<accession>A0A096AZQ9</accession>
<keyword evidence="7" id="KW-0862">Zinc</keyword>
<protein>
    <recommendedName>
        <fullName evidence="7">DNA-directed RNA polymerase subunit beta'</fullName>
        <shortName evidence="7">RNAP subunit beta'</shortName>
        <ecNumber evidence="7">2.7.7.6</ecNumber>
    </recommendedName>
    <alternativeName>
        <fullName evidence="7">RNA polymerase subunit beta'</fullName>
    </alternativeName>
    <alternativeName>
        <fullName evidence="7">Transcriptase subunit beta'</fullName>
    </alternativeName>
</protein>
<feature type="binding site" evidence="7">
    <location>
        <position position="483"/>
    </location>
    <ligand>
        <name>Mg(2+)</name>
        <dbReference type="ChEBI" id="CHEBI:18420"/>
    </ligand>
</feature>
<comment type="subunit">
    <text evidence="7">The RNAP catalytic core consists of 2 alpha, 1 beta, 1 beta' and 1 omega subunit. When a sigma factor is associated with the core the holoenzyme is formed, which can initiate transcription.</text>
</comment>
<comment type="function">
    <text evidence="7 8">DNA-dependent RNA polymerase catalyzes the transcription of DNA into RNA using the four ribonucleoside triphosphates as substrates.</text>
</comment>
<dbReference type="InterPro" id="IPR038120">
    <property type="entry name" value="Rpb1_funnel_sf"/>
</dbReference>
<dbReference type="InterPro" id="IPR007081">
    <property type="entry name" value="RNA_pol_Rpb1_5"/>
</dbReference>
<dbReference type="PANTHER" id="PTHR19376:SF54">
    <property type="entry name" value="DNA-DIRECTED RNA POLYMERASE SUBUNIT BETA"/>
    <property type="match status" value="1"/>
</dbReference>
<dbReference type="Gene3D" id="1.10.132.30">
    <property type="match status" value="1"/>
</dbReference>
<dbReference type="EMBL" id="JRNU01000015">
    <property type="protein sequence ID" value="KGF52216.1"/>
    <property type="molecule type" value="Genomic_DNA"/>
</dbReference>
<evidence type="ECO:0000256" key="2">
    <source>
        <dbReference type="ARBA" id="ARBA00022679"/>
    </source>
</evidence>
<dbReference type="InterPro" id="IPR000722">
    <property type="entry name" value="RNA_pol_asu"/>
</dbReference>
<feature type="binding site" evidence="7">
    <location>
        <position position="825"/>
    </location>
    <ligand>
        <name>Zn(2+)</name>
        <dbReference type="ChEBI" id="CHEBI:29105"/>
        <label>2</label>
    </ligand>
</feature>
<dbReference type="CDD" id="cd01609">
    <property type="entry name" value="RNAP_beta'_N"/>
    <property type="match status" value="1"/>
</dbReference>
<evidence type="ECO:0000256" key="7">
    <source>
        <dbReference type="HAMAP-Rule" id="MF_01322"/>
    </source>
</evidence>
<dbReference type="InterPro" id="IPR007080">
    <property type="entry name" value="RNA_pol_Rpb1_1"/>
</dbReference>
<dbReference type="InterPro" id="IPR045867">
    <property type="entry name" value="DNA-dir_RpoC_beta_prime"/>
</dbReference>
<feature type="domain" description="RNA polymerase N-terminal" evidence="9">
    <location>
        <begin position="258"/>
        <end position="537"/>
    </location>
</feature>
<dbReference type="SMART" id="SM00663">
    <property type="entry name" value="RPOLA_N"/>
    <property type="match status" value="1"/>
</dbReference>
<evidence type="ECO:0000256" key="5">
    <source>
        <dbReference type="ARBA" id="ARBA00023163"/>
    </source>
</evidence>
<evidence type="ECO:0000256" key="6">
    <source>
        <dbReference type="ARBA" id="ARBA00048552"/>
    </source>
</evidence>
<dbReference type="RefSeq" id="WP_008449764.1">
    <property type="nucleotide sequence ID" value="NZ_JRNU01000015.1"/>
</dbReference>
<dbReference type="InterPro" id="IPR044893">
    <property type="entry name" value="RNA_pol_Rpb1_clamp_domain"/>
</dbReference>
<keyword evidence="7" id="KW-0460">Magnesium</keyword>
<feature type="binding site" evidence="7">
    <location>
        <position position="906"/>
    </location>
    <ligand>
        <name>Zn(2+)</name>
        <dbReference type="ChEBI" id="CHEBI:29105"/>
        <label>2</label>
    </ligand>
</feature>
<evidence type="ECO:0000256" key="1">
    <source>
        <dbReference type="ARBA" id="ARBA00022478"/>
    </source>
</evidence>
<dbReference type="Proteomes" id="UP000029614">
    <property type="component" value="Unassembled WGS sequence"/>
</dbReference>
<dbReference type="InterPro" id="IPR042102">
    <property type="entry name" value="RNA_pol_Rpb1_3_sf"/>
</dbReference>
<keyword evidence="4 7" id="KW-0479">Metal-binding</keyword>
<evidence type="ECO:0000256" key="8">
    <source>
        <dbReference type="RuleBase" id="RU004279"/>
    </source>
</evidence>
<gene>
    <name evidence="7" type="primary">rpoC</name>
    <name evidence="10" type="ORF">HMPREF9302_04560</name>
</gene>
<comment type="catalytic activity">
    <reaction evidence="6 7 8">
        <text>RNA(n) + a ribonucleoside 5'-triphosphate = RNA(n+1) + diphosphate</text>
        <dbReference type="Rhea" id="RHEA:21248"/>
        <dbReference type="Rhea" id="RHEA-COMP:14527"/>
        <dbReference type="Rhea" id="RHEA-COMP:17342"/>
        <dbReference type="ChEBI" id="CHEBI:33019"/>
        <dbReference type="ChEBI" id="CHEBI:61557"/>
        <dbReference type="ChEBI" id="CHEBI:140395"/>
        <dbReference type="EC" id="2.7.7.6"/>
    </reaction>
</comment>
<keyword evidence="1 7" id="KW-0240">DNA-directed RNA polymerase</keyword>
<dbReference type="Gene3D" id="2.40.40.20">
    <property type="match status" value="1"/>
</dbReference>
<dbReference type="Gene3D" id="1.10.40.90">
    <property type="match status" value="1"/>
</dbReference>
<keyword evidence="5 7" id="KW-0804">Transcription</keyword>
<dbReference type="InterPro" id="IPR012754">
    <property type="entry name" value="DNA-dir_RpoC_beta_prime_bact"/>
</dbReference>
<evidence type="ECO:0000259" key="9">
    <source>
        <dbReference type="SMART" id="SM00663"/>
    </source>
</evidence>
<comment type="similarity">
    <text evidence="7 8">Belongs to the RNA polymerase beta' chain family.</text>
</comment>
<evidence type="ECO:0000313" key="10">
    <source>
        <dbReference type="EMBL" id="KGF52216.1"/>
    </source>
</evidence>